<feature type="transmembrane region" description="Helical" evidence="9">
    <location>
        <begin position="256"/>
        <end position="277"/>
    </location>
</feature>
<gene>
    <name evidence="11" type="primary">ND5</name>
</gene>
<dbReference type="InterPro" id="IPR001750">
    <property type="entry name" value="ND/Mrp_TM"/>
</dbReference>
<evidence type="ECO:0000256" key="6">
    <source>
        <dbReference type="ARBA" id="ARBA00023136"/>
    </source>
</evidence>
<protein>
    <recommendedName>
        <fullName evidence="3">NADH:ubiquinone reductase (H(+)-translocating)</fullName>
        <ecNumber evidence="3">7.1.1.2</ecNumber>
    </recommendedName>
    <alternativeName>
        <fullName evidence="7">NADH dehydrogenase subunit 5</fullName>
    </alternativeName>
</protein>
<keyword evidence="6 9" id="KW-0472">Membrane</keyword>
<geneLocation type="mitochondrion" evidence="11"/>
<feature type="transmembrane region" description="Helical" evidence="9">
    <location>
        <begin position="7"/>
        <end position="30"/>
    </location>
</feature>
<feature type="transmembrane region" description="Helical" evidence="9">
    <location>
        <begin position="320"/>
        <end position="341"/>
    </location>
</feature>
<dbReference type="InterPro" id="IPR003945">
    <property type="entry name" value="NU5C-like"/>
</dbReference>
<dbReference type="EC" id="7.1.1.2" evidence="3"/>
<evidence type="ECO:0000256" key="4">
    <source>
        <dbReference type="ARBA" id="ARBA00022692"/>
    </source>
</evidence>
<dbReference type="GO" id="GO:0003954">
    <property type="term" value="F:NADH dehydrogenase activity"/>
    <property type="evidence" value="ECO:0007669"/>
    <property type="project" value="TreeGrafter"/>
</dbReference>
<comment type="catalytic activity">
    <reaction evidence="8">
        <text>a ubiquinone + NADH + 5 H(+)(in) = a ubiquinol + NAD(+) + 4 H(+)(out)</text>
        <dbReference type="Rhea" id="RHEA:29091"/>
        <dbReference type="Rhea" id="RHEA-COMP:9565"/>
        <dbReference type="Rhea" id="RHEA-COMP:9566"/>
        <dbReference type="ChEBI" id="CHEBI:15378"/>
        <dbReference type="ChEBI" id="CHEBI:16389"/>
        <dbReference type="ChEBI" id="CHEBI:17976"/>
        <dbReference type="ChEBI" id="CHEBI:57540"/>
        <dbReference type="ChEBI" id="CHEBI:57945"/>
        <dbReference type="EC" id="7.1.1.2"/>
    </reaction>
</comment>
<feature type="transmembrane region" description="Helical" evidence="9">
    <location>
        <begin position="229"/>
        <end position="249"/>
    </location>
</feature>
<evidence type="ECO:0000256" key="1">
    <source>
        <dbReference type="ARBA" id="ARBA00003257"/>
    </source>
</evidence>
<dbReference type="AlphaFoldDB" id="E0WBP0"/>
<evidence type="ECO:0000256" key="5">
    <source>
        <dbReference type="ARBA" id="ARBA00022989"/>
    </source>
</evidence>
<organism evidence="11">
    <name type="scientific">Wallacidia oculata</name>
    <dbReference type="NCBI Taxonomy" id="590134"/>
    <lineage>
        <taxon>Eukaryota</taxon>
        <taxon>Metazoa</taxon>
        <taxon>Ecdysozoa</taxon>
        <taxon>Arthropoda</taxon>
        <taxon>Hexapoda</taxon>
        <taxon>Insecta</taxon>
        <taxon>Pterygota</taxon>
        <taxon>Neoptera</taxon>
        <taxon>Endopterygota</taxon>
        <taxon>Hymenoptera</taxon>
        <taxon>Apocrita</taxon>
        <taxon>Aculeata</taxon>
        <taxon>Pompiloidea</taxon>
        <taxon>Mutillidae</taxon>
        <taxon>Mutillinae</taxon>
        <taxon>Wallacidia</taxon>
    </lineage>
</organism>
<dbReference type="EMBL" id="FJ611801">
    <property type="protein sequence ID" value="ACM77766.1"/>
    <property type="molecule type" value="Genomic_DNA"/>
</dbReference>
<sequence length="524" mass="61359">MVLSLELVLLSFFFFMFGIYLYMKGEIFYLEWDLLSVSSIDYCYIIYLDYYGVLFISIILFVSCMICFYSFWYVDMYKIRFYYLMVVFIFSMFILVMSPNLMSMLLGWDGLGFVSFCLVLFYYNSISSLDNSLITLFYNRLGDGFLLVVIGFIMSAYSSCGGGVWDLSVGINFILLLGLCTKSAQFPFMSWLPKAMAAPTPVSSLVHSSTLVTAGVYMMIRFFDNVNNSLLFMNISMLTMFFSGILALLDNDIKKIIAYSTLSQLGLMVFGLCVGMKDFVYFHMLSHAIFKSMMFMSSGVIIHELAGLQDVRYYGGCIEIFPFSSMCLLMGSFSLCGFYFLSGFYSKDVMIEMYMSGMFGVILFVLFYFSMILTILYSVRLMDYLNSDLCTPCYLNCMEGVMSYSMTLLYFFTMVYGAIISSLVIWFNMFYYSIYYIKFYLLIINIFIIIYFSDIFFYQLIWLNLDFHKILKNNNLFFVSLDSYWVEMYGGWKVISNFNYLLYWLKDYSIYFMFMVIFFIYFIL</sequence>
<evidence type="ECO:0000313" key="11">
    <source>
        <dbReference type="EMBL" id="ACM77766.1"/>
    </source>
</evidence>
<proteinExistence type="predicted"/>
<evidence type="ECO:0000256" key="7">
    <source>
        <dbReference type="ARBA" id="ARBA00031027"/>
    </source>
</evidence>
<dbReference type="Pfam" id="PF00361">
    <property type="entry name" value="Proton_antipo_M"/>
    <property type="match status" value="1"/>
</dbReference>
<dbReference type="GO" id="GO:0016020">
    <property type="term" value="C:membrane"/>
    <property type="evidence" value="ECO:0007669"/>
    <property type="project" value="UniProtKB-SubCell"/>
</dbReference>
<comment type="subcellular location">
    <subcellularLocation>
        <location evidence="2">Membrane</location>
        <topology evidence="2">Multi-pass membrane protein</topology>
    </subcellularLocation>
</comment>
<feature type="transmembrane region" description="Helical" evidence="9">
    <location>
        <begin position="353"/>
        <end position="377"/>
    </location>
</feature>
<evidence type="ECO:0000259" key="10">
    <source>
        <dbReference type="Pfam" id="PF00361"/>
    </source>
</evidence>
<feature type="transmembrane region" description="Helical" evidence="9">
    <location>
        <begin position="50"/>
        <end position="74"/>
    </location>
</feature>
<feature type="transmembrane region" description="Helical" evidence="9">
    <location>
        <begin position="439"/>
        <end position="463"/>
    </location>
</feature>
<dbReference type="PANTHER" id="PTHR42829">
    <property type="entry name" value="NADH-UBIQUINONE OXIDOREDUCTASE CHAIN 5"/>
    <property type="match status" value="1"/>
</dbReference>
<accession>E0WBP0</accession>
<feature type="transmembrane region" description="Helical" evidence="9">
    <location>
        <begin position="105"/>
        <end position="123"/>
    </location>
</feature>
<evidence type="ECO:0000256" key="3">
    <source>
        <dbReference type="ARBA" id="ARBA00012944"/>
    </source>
</evidence>
<feature type="domain" description="NADH:quinone oxidoreductase/Mrp antiporter transmembrane" evidence="10">
    <location>
        <begin position="98"/>
        <end position="371"/>
    </location>
</feature>
<reference evidence="11" key="1">
    <citation type="journal article" date="2014" name="Mol. Phylogenet. Evol.">
        <title>Two mitochondrial genomes from the families Bethylidae and Mutillidae: independent rearrangement of protein-coding genes and higher-level phylogeny of the Hymenoptera.</title>
        <authorList>
            <person name="Wei S.J."/>
            <person name="Li Q."/>
            <person name="van Achterberg K."/>
            <person name="Chen X.X."/>
        </authorList>
    </citation>
    <scope>NUCLEOTIDE SEQUENCE</scope>
</reference>
<evidence type="ECO:0000256" key="9">
    <source>
        <dbReference type="SAM" id="Phobius"/>
    </source>
</evidence>
<feature type="transmembrane region" description="Helical" evidence="9">
    <location>
        <begin position="81"/>
        <end position="99"/>
    </location>
</feature>
<evidence type="ECO:0000256" key="8">
    <source>
        <dbReference type="ARBA" id="ARBA00049551"/>
    </source>
</evidence>
<feature type="transmembrane region" description="Helical" evidence="9">
    <location>
        <begin position="408"/>
        <end position="427"/>
    </location>
</feature>
<feature type="transmembrane region" description="Helical" evidence="9">
    <location>
        <begin position="289"/>
        <end position="308"/>
    </location>
</feature>
<keyword evidence="11" id="KW-0496">Mitochondrion</keyword>
<keyword evidence="5 9" id="KW-1133">Transmembrane helix</keyword>
<keyword evidence="4 9" id="KW-0812">Transmembrane</keyword>
<dbReference type="GO" id="GO:0042773">
    <property type="term" value="P:ATP synthesis coupled electron transport"/>
    <property type="evidence" value="ECO:0007669"/>
    <property type="project" value="InterPro"/>
</dbReference>
<dbReference type="PANTHER" id="PTHR42829:SF2">
    <property type="entry name" value="NADH-UBIQUINONE OXIDOREDUCTASE CHAIN 5"/>
    <property type="match status" value="1"/>
</dbReference>
<comment type="function">
    <text evidence="1">Core subunit of the mitochondrial membrane respiratory chain NADH dehydrogenase (Complex I) that is believed to belong to the minimal assembly required for catalysis. Complex I functions in the transfer of electrons from NADH to the respiratory chain. The immediate electron acceptor for the enzyme is believed to be ubiquinone.</text>
</comment>
<dbReference type="PRINTS" id="PR01434">
    <property type="entry name" value="NADHDHGNASE5"/>
</dbReference>
<feature type="transmembrane region" description="Helical" evidence="9">
    <location>
        <begin position="501"/>
        <end position="523"/>
    </location>
</feature>
<dbReference type="GO" id="GO:0015990">
    <property type="term" value="P:electron transport coupled proton transport"/>
    <property type="evidence" value="ECO:0007669"/>
    <property type="project" value="TreeGrafter"/>
</dbReference>
<feature type="transmembrane region" description="Helical" evidence="9">
    <location>
        <begin position="204"/>
        <end position="223"/>
    </location>
</feature>
<feature type="transmembrane region" description="Helical" evidence="9">
    <location>
        <begin position="144"/>
        <end position="165"/>
    </location>
</feature>
<name>E0WBP0_9HYME</name>
<evidence type="ECO:0000256" key="2">
    <source>
        <dbReference type="ARBA" id="ARBA00004141"/>
    </source>
</evidence>
<dbReference type="GO" id="GO:0008137">
    <property type="term" value="F:NADH dehydrogenase (ubiquinone) activity"/>
    <property type="evidence" value="ECO:0007669"/>
    <property type="project" value="UniProtKB-EC"/>
</dbReference>